<dbReference type="Proteomes" id="UP000077824">
    <property type="component" value="Chromosome"/>
</dbReference>
<dbReference type="AlphaFoldDB" id="A0A172XSQ3"/>
<organism evidence="1 2">
    <name type="scientific">Chryseobacterium glaciei</name>
    <dbReference type="NCBI Taxonomy" id="1685010"/>
    <lineage>
        <taxon>Bacteria</taxon>
        <taxon>Pseudomonadati</taxon>
        <taxon>Bacteroidota</taxon>
        <taxon>Flavobacteriia</taxon>
        <taxon>Flavobacteriales</taxon>
        <taxon>Weeksellaceae</taxon>
        <taxon>Chryseobacterium group</taxon>
        <taxon>Chryseobacterium</taxon>
    </lineage>
</organism>
<evidence type="ECO:0000313" key="1">
    <source>
        <dbReference type="EMBL" id="ANF50049.1"/>
    </source>
</evidence>
<dbReference type="KEGG" id="chh:A0O34_05700"/>
<sequence>MKLYINTILIFSLLFWGALGRVFKGCSKADDVAHAGNYVKTLDHIPYQTNYKTMGRYLTSEAVIKDPILFKRNLEATEIVDIKVINDLKMKDPSIKKQVDNIDEKFLPSERIAEYQKIFEKHAKSINFHDYKKLFKVVKLASKMKKFYILDGNVKDDNKEVPENYTYSKNGFNVHIPKGFNEITSLQNPIIDKIWMSDSAMITVYSFEKNDKKSLEEWKNFKAENRKILQLFESEERLINHSVFCEGEKVYGSLKILKQGNKILFVEVSFDDHLSYIDGRKDLLSKI</sequence>
<name>A0A172XSQ3_9FLAO</name>
<reference evidence="1 2" key="1">
    <citation type="submission" date="2016-04" db="EMBL/GenBank/DDBJ databases">
        <title>Complete Genome Sequence of Chryseobacterium sp. IHBB 10212.</title>
        <authorList>
            <person name="Pal M."/>
            <person name="Swarnkar M.K."/>
            <person name="Kaushal K."/>
            <person name="Chhibber S."/>
            <person name="Singh A.K."/>
            <person name="Gulati A."/>
        </authorList>
    </citation>
    <scope>NUCLEOTIDE SEQUENCE [LARGE SCALE GENOMIC DNA]</scope>
    <source>
        <strain evidence="1 2">IHBB 10212</strain>
    </source>
</reference>
<proteinExistence type="predicted"/>
<evidence type="ECO:0000313" key="2">
    <source>
        <dbReference type="Proteomes" id="UP000077824"/>
    </source>
</evidence>
<gene>
    <name evidence="1" type="ORF">A0O34_05700</name>
</gene>
<protein>
    <submittedName>
        <fullName evidence="1">Uncharacterized protein</fullName>
    </submittedName>
</protein>
<dbReference type="STRING" id="1685010.A0O34_05700"/>
<accession>A0A172XSQ3</accession>
<dbReference type="OrthoDB" id="1232064at2"/>
<dbReference type="EMBL" id="CP015199">
    <property type="protein sequence ID" value="ANF50049.1"/>
    <property type="molecule type" value="Genomic_DNA"/>
</dbReference>
<keyword evidence="2" id="KW-1185">Reference proteome</keyword>
<dbReference type="RefSeq" id="WP_066752362.1">
    <property type="nucleotide sequence ID" value="NZ_CP015199.1"/>
</dbReference>